<dbReference type="Pfam" id="PF00005">
    <property type="entry name" value="ABC_tran"/>
    <property type="match status" value="1"/>
</dbReference>
<evidence type="ECO:0000259" key="8">
    <source>
        <dbReference type="PROSITE" id="PS50893"/>
    </source>
</evidence>
<dbReference type="NCBIfam" id="TIGR01727">
    <property type="entry name" value="oligo_HPY"/>
    <property type="match status" value="1"/>
</dbReference>
<keyword evidence="10" id="KW-1185">Reference proteome</keyword>
<evidence type="ECO:0000256" key="2">
    <source>
        <dbReference type="ARBA" id="ARBA00005417"/>
    </source>
</evidence>
<dbReference type="PROSITE" id="PS50893">
    <property type="entry name" value="ABC_TRANSPORTER_2"/>
    <property type="match status" value="1"/>
</dbReference>
<dbReference type="InterPro" id="IPR017871">
    <property type="entry name" value="ABC_transporter-like_CS"/>
</dbReference>
<dbReference type="InterPro" id="IPR013563">
    <property type="entry name" value="Oligopep_ABC_C"/>
</dbReference>
<evidence type="ECO:0000256" key="7">
    <source>
        <dbReference type="ARBA" id="ARBA00023136"/>
    </source>
</evidence>
<name>A0ABU0BX23_9HYPH</name>
<dbReference type="PROSITE" id="PS00211">
    <property type="entry name" value="ABC_TRANSPORTER_1"/>
    <property type="match status" value="1"/>
</dbReference>
<keyword evidence="4" id="KW-1003">Cell membrane</keyword>
<keyword evidence="5" id="KW-0547">Nucleotide-binding</keyword>
<proteinExistence type="inferred from homology"/>
<sequence length="337" mass="36518">MAEPLLEIRNLVTEFRTESGIVRAVKGVSLTIEQGQTVAVVGESGSGKSVTSLSIMRLIPPAIGGIASGQILFRGRDGVVRDLAQLPEKTMRGVRGNEISMIFQEPMTSLNPTQKVGAQIAEAALLHQGLTRSQAWKRAIEMLTLVEIPEPTRRADIYPHQMSGGMRQRVMIAMALACNPALLIADEPTTALDVTVQLQILELMRRLQREIGMGILFITHNLGVVAEIADRVAVMYGGRIVESAGVEELFDRPSHPYTKGLLASMPQVDHAARAAGQVARLKAIPGSVVDPRNPPTGCDFNPRCHWALDACRAAVPPVFMVGPDHGARCLRWSEMNG</sequence>
<dbReference type="InterPro" id="IPR003593">
    <property type="entry name" value="AAA+_ATPase"/>
</dbReference>
<dbReference type="InterPro" id="IPR003439">
    <property type="entry name" value="ABC_transporter-like_ATP-bd"/>
</dbReference>
<dbReference type="GO" id="GO:0005524">
    <property type="term" value="F:ATP binding"/>
    <property type="evidence" value="ECO:0007669"/>
    <property type="project" value="UniProtKB-KW"/>
</dbReference>
<evidence type="ECO:0000256" key="6">
    <source>
        <dbReference type="ARBA" id="ARBA00022840"/>
    </source>
</evidence>
<protein>
    <submittedName>
        <fullName evidence="9">Peptide/nickel transport system ATP-binding protein/oligopeptide transport system ATP-binding protein</fullName>
    </submittedName>
</protein>
<comment type="similarity">
    <text evidence="2">Belongs to the ABC transporter superfamily.</text>
</comment>
<organism evidence="9 10">
    <name type="scientific">Pararhizobium capsulatum DSM 1112</name>
    <dbReference type="NCBI Taxonomy" id="1121113"/>
    <lineage>
        <taxon>Bacteria</taxon>
        <taxon>Pseudomonadati</taxon>
        <taxon>Pseudomonadota</taxon>
        <taxon>Alphaproteobacteria</taxon>
        <taxon>Hyphomicrobiales</taxon>
        <taxon>Rhizobiaceae</taxon>
        <taxon>Rhizobium/Agrobacterium group</taxon>
        <taxon>Pararhizobium</taxon>
    </lineage>
</organism>
<evidence type="ECO:0000256" key="4">
    <source>
        <dbReference type="ARBA" id="ARBA00022475"/>
    </source>
</evidence>
<evidence type="ECO:0000256" key="5">
    <source>
        <dbReference type="ARBA" id="ARBA00022741"/>
    </source>
</evidence>
<comment type="subcellular location">
    <subcellularLocation>
        <location evidence="1">Cell inner membrane</location>
        <topology evidence="1">Peripheral membrane protein</topology>
    </subcellularLocation>
</comment>
<evidence type="ECO:0000256" key="1">
    <source>
        <dbReference type="ARBA" id="ARBA00004417"/>
    </source>
</evidence>
<feature type="domain" description="ABC transporter" evidence="8">
    <location>
        <begin position="6"/>
        <end position="262"/>
    </location>
</feature>
<keyword evidence="7" id="KW-0472">Membrane</keyword>
<dbReference type="Proteomes" id="UP001230207">
    <property type="component" value="Unassembled WGS sequence"/>
</dbReference>
<dbReference type="Gene3D" id="3.40.50.300">
    <property type="entry name" value="P-loop containing nucleotide triphosphate hydrolases"/>
    <property type="match status" value="1"/>
</dbReference>
<dbReference type="CDD" id="cd03257">
    <property type="entry name" value="ABC_NikE_OppD_transporters"/>
    <property type="match status" value="1"/>
</dbReference>
<keyword evidence="6 9" id="KW-0067">ATP-binding</keyword>
<dbReference type="SUPFAM" id="SSF52540">
    <property type="entry name" value="P-loop containing nucleoside triphosphate hydrolases"/>
    <property type="match status" value="1"/>
</dbReference>
<comment type="caution">
    <text evidence="9">The sequence shown here is derived from an EMBL/GenBank/DDBJ whole genome shotgun (WGS) entry which is preliminary data.</text>
</comment>
<accession>A0ABU0BX23</accession>
<reference evidence="9 10" key="1">
    <citation type="submission" date="2023-07" db="EMBL/GenBank/DDBJ databases">
        <title>Genomic Encyclopedia of Type Strains, Phase IV (KMG-IV): sequencing the most valuable type-strain genomes for metagenomic binning, comparative biology and taxonomic classification.</title>
        <authorList>
            <person name="Goeker M."/>
        </authorList>
    </citation>
    <scope>NUCLEOTIDE SEQUENCE [LARGE SCALE GENOMIC DNA]</scope>
    <source>
        <strain evidence="9 10">DSM 1112</strain>
    </source>
</reference>
<dbReference type="Pfam" id="PF08352">
    <property type="entry name" value="oligo_HPY"/>
    <property type="match status" value="1"/>
</dbReference>
<dbReference type="SMART" id="SM00382">
    <property type="entry name" value="AAA"/>
    <property type="match status" value="1"/>
</dbReference>
<dbReference type="EMBL" id="JAUSVF010000002">
    <property type="protein sequence ID" value="MDQ0322810.1"/>
    <property type="molecule type" value="Genomic_DNA"/>
</dbReference>
<dbReference type="InterPro" id="IPR050388">
    <property type="entry name" value="ABC_Ni/Peptide_Import"/>
</dbReference>
<keyword evidence="3" id="KW-0813">Transport</keyword>
<dbReference type="PANTHER" id="PTHR43297:SF2">
    <property type="entry name" value="DIPEPTIDE TRANSPORT ATP-BINDING PROTEIN DPPD"/>
    <property type="match status" value="1"/>
</dbReference>
<evidence type="ECO:0000313" key="10">
    <source>
        <dbReference type="Proteomes" id="UP001230207"/>
    </source>
</evidence>
<dbReference type="InterPro" id="IPR027417">
    <property type="entry name" value="P-loop_NTPase"/>
</dbReference>
<dbReference type="PANTHER" id="PTHR43297">
    <property type="entry name" value="OLIGOPEPTIDE TRANSPORT ATP-BINDING PROTEIN APPD"/>
    <property type="match status" value="1"/>
</dbReference>
<evidence type="ECO:0000256" key="3">
    <source>
        <dbReference type="ARBA" id="ARBA00022448"/>
    </source>
</evidence>
<gene>
    <name evidence="9" type="ORF">QO002_005016</name>
</gene>
<evidence type="ECO:0000313" key="9">
    <source>
        <dbReference type="EMBL" id="MDQ0322810.1"/>
    </source>
</evidence>